<reference evidence="2 3" key="1">
    <citation type="submission" date="2019-03" db="EMBL/GenBank/DDBJ databases">
        <title>Single cell metagenomics reveals metabolic interactions within the superorganism composed of flagellate Streblomastix strix and complex community of Bacteroidetes bacteria on its surface.</title>
        <authorList>
            <person name="Treitli S.C."/>
            <person name="Kolisko M."/>
            <person name="Husnik F."/>
            <person name="Keeling P."/>
            <person name="Hampl V."/>
        </authorList>
    </citation>
    <scope>NUCLEOTIDE SEQUENCE [LARGE SCALE GENOMIC DNA]</scope>
    <source>
        <strain evidence="2">ST1C</strain>
    </source>
</reference>
<evidence type="ECO:0000313" key="3">
    <source>
        <dbReference type="Proteomes" id="UP000324800"/>
    </source>
</evidence>
<proteinExistence type="predicted"/>
<feature type="region of interest" description="Disordered" evidence="1">
    <location>
        <begin position="1"/>
        <end position="20"/>
    </location>
</feature>
<dbReference type="Proteomes" id="UP000324800">
    <property type="component" value="Unassembled WGS sequence"/>
</dbReference>
<comment type="caution">
    <text evidence="2">The sequence shown here is derived from an EMBL/GenBank/DDBJ whole genome shotgun (WGS) entry which is preliminary data.</text>
</comment>
<gene>
    <name evidence="2" type="ORF">EZS28_008045</name>
</gene>
<sequence>MQQSRSSSTKRRNFKPVVTTHPNNPTQYILSYGTVLCSGFECLDYQYYDNVLNKTTHGGKHRYLCLEREDNVFCDEDKRYGKGMNMIHPCKVRSYRALKEGLQHSVQKHEKELHISDILIRRICQVIAETRLAFLAAESESIRNLIISSIEIGQHMKDTPVDLLMP</sequence>
<dbReference type="EMBL" id="SNRW01001429">
    <property type="protein sequence ID" value="KAA6396433.1"/>
    <property type="molecule type" value="Genomic_DNA"/>
</dbReference>
<name>A0A5J4WNN9_9EUKA</name>
<evidence type="ECO:0000313" key="2">
    <source>
        <dbReference type="EMBL" id="KAA6396433.1"/>
    </source>
</evidence>
<protein>
    <submittedName>
        <fullName evidence="2">Uncharacterized protein</fullName>
    </submittedName>
</protein>
<organism evidence="2 3">
    <name type="scientific">Streblomastix strix</name>
    <dbReference type="NCBI Taxonomy" id="222440"/>
    <lineage>
        <taxon>Eukaryota</taxon>
        <taxon>Metamonada</taxon>
        <taxon>Preaxostyla</taxon>
        <taxon>Oxymonadida</taxon>
        <taxon>Streblomastigidae</taxon>
        <taxon>Streblomastix</taxon>
    </lineage>
</organism>
<evidence type="ECO:0000256" key="1">
    <source>
        <dbReference type="SAM" id="MobiDB-lite"/>
    </source>
</evidence>
<accession>A0A5J4WNN9</accession>
<dbReference type="AlphaFoldDB" id="A0A5J4WNN9"/>